<dbReference type="InterPro" id="IPR045185">
    <property type="entry name" value="PUB22/23/24-like"/>
</dbReference>
<dbReference type="SUPFAM" id="SSF48371">
    <property type="entry name" value="ARM repeat"/>
    <property type="match status" value="1"/>
</dbReference>
<evidence type="ECO:0000313" key="9">
    <source>
        <dbReference type="Proteomes" id="UP001179952"/>
    </source>
</evidence>
<evidence type="ECO:0000256" key="2">
    <source>
        <dbReference type="ARBA" id="ARBA00004906"/>
    </source>
</evidence>
<reference evidence="8" key="2">
    <citation type="submission" date="2023-06" db="EMBL/GenBank/DDBJ databases">
        <authorList>
            <person name="Ma L."/>
            <person name="Liu K.-W."/>
            <person name="Li Z."/>
            <person name="Hsiao Y.-Y."/>
            <person name="Qi Y."/>
            <person name="Fu T."/>
            <person name="Tang G."/>
            <person name="Zhang D."/>
            <person name="Sun W.-H."/>
            <person name="Liu D.-K."/>
            <person name="Li Y."/>
            <person name="Chen G.-Z."/>
            <person name="Liu X.-D."/>
            <person name="Liao X.-Y."/>
            <person name="Jiang Y.-T."/>
            <person name="Yu X."/>
            <person name="Hao Y."/>
            <person name="Huang J."/>
            <person name="Zhao X.-W."/>
            <person name="Ke S."/>
            <person name="Chen Y.-Y."/>
            <person name="Wu W.-L."/>
            <person name="Hsu J.-L."/>
            <person name="Lin Y.-F."/>
            <person name="Huang M.-D."/>
            <person name="Li C.-Y."/>
            <person name="Huang L."/>
            <person name="Wang Z.-W."/>
            <person name="Zhao X."/>
            <person name="Zhong W.-Y."/>
            <person name="Peng D.-H."/>
            <person name="Ahmad S."/>
            <person name="Lan S."/>
            <person name="Zhang J.-S."/>
            <person name="Tsai W.-C."/>
            <person name="Van De Peer Y."/>
            <person name="Liu Z.-J."/>
        </authorList>
    </citation>
    <scope>NUCLEOTIDE SEQUENCE</scope>
    <source>
        <strain evidence="8">SCP</strain>
        <tissue evidence="8">Leaves</tissue>
    </source>
</reference>
<dbReference type="InterPro" id="IPR013083">
    <property type="entry name" value="Znf_RING/FYVE/PHD"/>
</dbReference>
<dbReference type="PROSITE" id="PS50176">
    <property type="entry name" value="ARM_REPEAT"/>
    <property type="match status" value="1"/>
</dbReference>
<feature type="domain" description="U-box" evidence="7">
    <location>
        <begin position="40"/>
        <end position="114"/>
    </location>
</feature>
<gene>
    <name evidence="8" type="ORF">QJS04_geneDACA001802</name>
</gene>
<dbReference type="Gene3D" id="1.25.10.10">
    <property type="entry name" value="Leucine-rich Repeat Variant"/>
    <property type="match status" value="2"/>
</dbReference>
<dbReference type="FunFam" id="3.30.40.10:FF:000442">
    <property type="entry name" value="RING-type E3 ubiquitin transferase"/>
    <property type="match status" value="1"/>
</dbReference>
<dbReference type="Pfam" id="PF04564">
    <property type="entry name" value="U-box"/>
    <property type="match status" value="1"/>
</dbReference>
<dbReference type="InterPro" id="IPR016024">
    <property type="entry name" value="ARM-type_fold"/>
</dbReference>
<comment type="catalytic activity">
    <reaction evidence="1 6">
        <text>S-ubiquitinyl-[E2 ubiquitin-conjugating enzyme]-L-cysteine + [acceptor protein]-L-lysine = [E2 ubiquitin-conjugating enzyme]-L-cysteine + N(6)-ubiquitinyl-[acceptor protein]-L-lysine.</text>
        <dbReference type="EC" id="2.3.2.27"/>
    </reaction>
</comment>
<dbReference type="InterPro" id="IPR003613">
    <property type="entry name" value="Ubox_domain"/>
</dbReference>
<dbReference type="InterPro" id="IPR011989">
    <property type="entry name" value="ARM-like"/>
</dbReference>
<evidence type="ECO:0000256" key="3">
    <source>
        <dbReference type="ARBA" id="ARBA00022679"/>
    </source>
</evidence>
<evidence type="ECO:0000256" key="1">
    <source>
        <dbReference type="ARBA" id="ARBA00000900"/>
    </source>
</evidence>
<keyword evidence="9" id="KW-1185">Reference proteome</keyword>
<dbReference type="PANTHER" id="PTHR22849:SF112">
    <property type="entry name" value="U-BOX DOMAIN-CONTAINING PROTEIN 26"/>
    <property type="match status" value="1"/>
</dbReference>
<dbReference type="AlphaFoldDB" id="A0AAV9BFY1"/>
<dbReference type="Proteomes" id="UP001179952">
    <property type="component" value="Unassembled WGS sequence"/>
</dbReference>
<protein>
    <recommendedName>
        <fullName evidence="6 7">U-box domain-containing protein</fullName>
        <ecNumber evidence="6">2.3.2.27</ecNumber>
    </recommendedName>
    <alternativeName>
        <fullName evidence="6">RING-type E3 ubiquitin transferase PUB</fullName>
    </alternativeName>
</protein>
<dbReference type="InterPro" id="IPR058678">
    <property type="entry name" value="ARM_PUB"/>
</dbReference>
<evidence type="ECO:0000259" key="7">
    <source>
        <dbReference type="PROSITE" id="PS51698"/>
    </source>
</evidence>
<evidence type="ECO:0000313" key="8">
    <source>
        <dbReference type="EMBL" id="KAK1275211.1"/>
    </source>
</evidence>
<keyword evidence="4 6" id="KW-0833">Ubl conjugation pathway</keyword>
<dbReference type="Gene3D" id="3.30.40.10">
    <property type="entry name" value="Zinc/RING finger domain, C3HC4 (zinc finger)"/>
    <property type="match status" value="1"/>
</dbReference>
<dbReference type="SMART" id="SM00504">
    <property type="entry name" value="Ubox"/>
    <property type="match status" value="1"/>
</dbReference>
<organism evidence="8 9">
    <name type="scientific">Acorus gramineus</name>
    <name type="common">Dwarf sweet flag</name>
    <dbReference type="NCBI Taxonomy" id="55184"/>
    <lineage>
        <taxon>Eukaryota</taxon>
        <taxon>Viridiplantae</taxon>
        <taxon>Streptophyta</taxon>
        <taxon>Embryophyta</taxon>
        <taxon>Tracheophyta</taxon>
        <taxon>Spermatophyta</taxon>
        <taxon>Magnoliopsida</taxon>
        <taxon>Liliopsida</taxon>
        <taxon>Acoraceae</taxon>
        <taxon>Acorus</taxon>
    </lineage>
</organism>
<accession>A0AAV9BFY1</accession>
<dbReference type="SUPFAM" id="SSF57850">
    <property type="entry name" value="RING/U-box"/>
    <property type="match status" value="1"/>
</dbReference>
<name>A0AAV9BFY1_ACOGR</name>
<dbReference type="GO" id="GO:0061630">
    <property type="term" value="F:ubiquitin protein ligase activity"/>
    <property type="evidence" value="ECO:0007669"/>
    <property type="project" value="UniProtKB-UniRule"/>
</dbReference>
<dbReference type="Pfam" id="PF25598">
    <property type="entry name" value="ARM_PUB"/>
    <property type="match status" value="1"/>
</dbReference>
<dbReference type="PROSITE" id="PS51698">
    <property type="entry name" value="U_BOX"/>
    <property type="match status" value="1"/>
</dbReference>
<comment type="caution">
    <text evidence="8">The sequence shown here is derived from an EMBL/GenBank/DDBJ whole genome shotgun (WGS) entry which is preliminary data.</text>
</comment>
<feature type="repeat" description="ARM" evidence="5">
    <location>
        <begin position="249"/>
        <end position="293"/>
    </location>
</feature>
<dbReference type="InterPro" id="IPR045210">
    <property type="entry name" value="RING-Ubox_PUB"/>
</dbReference>
<comment type="pathway">
    <text evidence="2 6">Protein modification; protein ubiquitination.</text>
</comment>
<dbReference type="GO" id="GO:0016567">
    <property type="term" value="P:protein ubiquitination"/>
    <property type="evidence" value="ECO:0007669"/>
    <property type="project" value="UniProtKB-UniRule"/>
</dbReference>
<dbReference type="EC" id="2.3.2.27" evidence="6"/>
<dbReference type="PANTHER" id="PTHR22849">
    <property type="entry name" value="WDSAM1 PROTEIN"/>
    <property type="match status" value="1"/>
</dbReference>
<evidence type="ECO:0000256" key="4">
    <source>
        <dbReference type="ARBA" id="ARBA00022786"/>
    </source>
</evidence>
<evidence type="ECO:0000256" key="5">
    <source>
        <dbReference type="PROSITE-ProRule" id="PRU00259"/>
    </source>
</evidence>
<evidence type="ECO:0000256" key="6">
    <source>
        <dbReference type="RuleBase" id="RU369093"/>
    </source>
</evidence>
<proteinExistence type="predicted"/>
<comment type="function">
    <text evidence="6">Functions as an E3 ubiquitin ligase.</text>
</comment>
<sequence>MNRRRQRTSNKEEWWSYEEEESERRQVELDRLNPPSPSVHVPHHFRCPISLDLMRDPVIVSTGQTYDRSSIESWLSAGNLTCPVTNVPLSDPSLTPNHTLRRLIQSWSLSLGLPRIPTPKHPSSPSLLSNLLLQLPSSLSILLSLARDSDKNRITLASLGAHRVLLDIVFCADPAPALDSLALLASLPPGLPEPDCASVATNPNRLTLLSRLLNGNDVDARVDAACLLEMVSSGASDADHRALVGSADGVLEGLVALLLDPSPQQRSLRAATRALFSLCLVKQNRPRAVLAGVAEAVLDRVADLERGDAERALATVELLCRARDGCAAALRRGAAGKLVRAMMKVSDRATEHATGALLSMCAGSEAAQEEAVAAGVVTQLLLVVQSDCTERAKRKAQSLLKMMRHAWPDNDSFVNSDDFVPGMVTEFGPF</sequence>
<reference evidence="8" key="1">
    <citation type="journal article" date="2023" name="Nat. Commun.">
        <title>Diploid and tetraploid genomes of Acorus and the evolution of monocots.</title>
        <authorList>
            <person name="Ma L."/>
            <person name="Liu K.W."/>
            <person name="Li Z."/>
            <person name="Hsiao Y.Y."/>
            <person name="Qi Y."/>
            <person name="Fu T."/>
            <person name="Tang G.D."/>
            <person name="Zhang D."/>
            <person name="Sun W.H."/>
            <person name="Liu D.K."/>
            <person name="Li Y."/>
            <person name="Chen G.Z."/>
            <person name="Liu X.D."/>
            <person name="Liao X.Y."/>
            <person name="Jiang Y.T."/>
            <person name="Yu X."/>
            <person name="Hao Y."/>
            <person name="Huang J."/>
            <person name="Zhao X.W."/>
            <person name="Ke S."/>
            <person name="Chen Y.Y."/>
            <person name="Wu W.L."/>
            <person name="Hsu J.L."/>
            <person name="Lin Y.F."/>
            <person name="Huang M.D."/>
            <person name="Li C.Y."/>
            <person name="Huang L."/>
            <person name="Wang Z.W."/>
            <person name="Zhao X."/>
            <person name="Zhong W.Y."/>
            <person name="Peng D.H."/>
            <person name="Ahmad S."/>
            <person name="Lan S."/>
            <person name="Zhang J.S."/>
            <person name="Tsai W.C."/>
            <person name="Van de Peer Y."/>
            <person name="Liu Z.J."/>
        </authorList>
    </citation>
    <scope>NUCLEOTIDE SEQUENCE</scope>
    <source>
        <strain evidence="8">SCP</strain>
    </source>
</reference>
<keyword evidence="3 6" id="KW-0808">Transferase</keyword>
<dbReference type="InterPro" id="IPR000225">
    <property type="entry name" value="Armadillo"/>
</dbReference>
<dbReference type="EMBL" id="JAUJYN010000003">
    <property type="protein sequence ID" value="KAK1275211.1"/>
    <property type="molecule type" value="Genomic_DNA"/>
</dbReference>
<dbReference type="CDD" id="cd16664">
    <property type="entry name" value="RING-Ubox_PUB"/>
    <property type="match status" value="1"/>
</dbReference>